<proteinExistence type="predicted"/>
<dbReference type="OrthoDB" id="5588650at2"/>
<feature type="transmembrane region" description="Helical" evidence="1">
    <location>
        <begin position="6"/>
        <end position="26"/>
    </location>
</feature>
<organism evidence="2 3">
    <name type="scientific">Idiomarina aquatica</name>
    <dbReference type="NCBI Taxonomy" id="1327752"/>
    <lineage>
        <taxon>Bacteria</taxon>
        <taxon>Pseudomonadati</taxon>
        <taxon>Pseudomonadota</taxon>
        <taxon>Gammaproteobacteria</taxon>
        <taxon>Alteromonadales</taxon>
        <taxon>Idiomarinaceae</taxon>
        <taxon>Idiomarina</taxon>
    </lineage>
</organism>
<dbReference type="PIRSF" id="PIRSF005610">
    <property type="entry name" value="SirB"/>
    <property type="match status" value="1"/>
</dbReference>
<dbReference type="InterPro" id="IPR007360">
    <property type="entry name" value="SirB"/>
</dbReference>
<dbReference type="Pfam" id="PF04247">
    <property type="entry name" value="SirB"/>
    <property type="match status" value="1"/>
</dbReference>
<protein>
    <submittedName>
        <fullName evidence="2">Putative membrane protein SirB2</fullName>
    </submittedName>
</protein>
<feature type="transmembrane region" description="Helical" evidence="1">
    <location>
        <begin position="96"/>
        <end position="116"/>
    </location>
</feature>
<dbReference type="GO" id="GO:0005886">
    <property type="term" value="C:plasma membrane"/>
    <property type="evidence" value="ECO:0007669"/>
    <property type="project" value="TreeGrafter"/>
</dbReference>
<keyword evidence="1" id="KW-1133">Transmembrane helix</keyword>
<dbReference type="PANTHER" id="PTHR39594">
    <property type="entry name" value="PROTEIN YCHQ"/>
    <property type="match status" value="1"/>
</dbReference>
<dbReference type="AlphaFoldDB" id="A0A4R6PMH5"/>
<gene>
    <name evidence="2" type="ORF">DEU29_104168</name>
</gene>
<dbReference type="RefSeq" id="WP_133539159.1">
    <property type="nucleotide sequence ID" value="NZ_SNXI01000004.1"/>
</dbReference>
<sequence>MYVAFKHLHVLFVVISVIFFITRFVWKQLESGMLQKKWVKIVPHINDTLLLLSAIAMLVISQRAPIADPWVTEKVLGVIGYIVFGLVALKGSSRAVSWFGFVVACVWLAALFHVAFGKMPLVLG</sequence>
<dbReference type="EMBL" id="SNXI01000004">
    <property type="protein sequence ID" value="TDP39056.1"/>
    <property type="molecule type" value="Genomic_DNA"/>
</dbReference>
<reference evidence="2 3" key="1">
    <citation type="submission" date="2019-03" db="EMBL/GenBank/DDBJ databases">
        <title>Freshwater and sediment microbial communities from various areas in North America, analyzing microbe dynamics in response to fracking.</title>
        <authorList>
            <person name="Lamendella R."/>
        </authorList>
    </citation>
    <scope>NUCLEOTIDE SEQUENCE [LARGE SCALE GENOMIC DNA]</scope>
    <source>
        <strain evidence="2 3">18_TX</strain>
    </source>
</reference>
<evidence type="ECO:0000256" key="1">
    <source>
        <dbReference type="SAM" id="Phobius"/>
    </source>
</evidence>
<name>A0A4R6PMH5_9GAMM</name>
<feature type="transmembrane region" description="Helical" evidence="1">
    <location>
        <begin position="70"/>
        <end position="89"/>
    </location>
</feature>
<accession>A0A4R6PMH5</accession>
<keyword evidence="1" id="KW-0472">Membrane</keyword>
<comment type="caution">
    <text evidence="2">The sequence shown here is derived from an EMBL/GenBank/DDBJ whole genome shotgun (WGS) entry which is preliminary data.</text>
</comment>
<evidence type="ECO:0000313" key="3">
    <source>
        <dbReference type="Proteomes" id="UP000295531"/>
    </source>
</evidence>
<evidence type="ECO:0000313" key="2">
    <source>
        <dbReference type="EMBL" id="TDP39056.1"/>
    </source>
</evidence>
<keyword evidence="1" id="KW-0812">Transmembrane</keyword>
<keyword evidence="3" id="KW-1185">Reference proteome</keyword>
<dbReference type="Proteomes" id="UP000295531">
    <property type="component" value="Unassembled WGS sequence"/>
</dbReference>
<dbReference type="PANTHER" id="PTHR39594:SF1">
    <property type="entry name" value="PROTEIN YCHQ"/>
    <property type="match status" value="1"/>
</dbReference>